<evidence type="ECO:0000313" key="2">
    <source>
        <dbReference type="Proteomes" id="UP000470384"/>
    </source>
</evidence>
<name>A0A845QFG4_9HYPH</name>
<dbReference type="AlphaFoldDB" id="A0A845QFG4"/>
<sequence>MDDPVGTLEKFQQLAEIEAREIGAQIHFEDQYCLDVGAYLLLAEVWPNLAPIFQGGKMTRSVAKVLRRVNLENAFRGASFPRDDNARDVWAIQVQRRQISGPGDSATPQLDPQRKEKVADWFCDRIDEWLGVPEIKQMLSALGRANFQQIIGEILDNAERHSAPETGGGQWSIVGFMARRAIPGNGGYEYHAYLGFLSVGASIAESIMTAPEKVRKKIDWYANTHRRQGVQSIETLRTLMAIQDGITRDAAAVQANRGGVGMLSIVEIANEIGGSYDPRRRPRITFTSGSTCISLRDPYITLKTSNGEPNEPRRLFCNLTNSPNDPPDSTFVRDLDYHFPGTLISMDFVLDPHFLTSTISEDEHHGPDN</sequence>
<accession>A0A845QFG4</accession>
<reference evidence="1 2" key="1">
    <citation type="journal article" date="2016" name="Int. J. Syst. Evol. Microbiol.">
        <title>Pyruvatibacter mobilis gen. nov., sp. nov., a marine bacterium from the culture broth of Picochlorum sp. 122.</title>
        <authorList>
            <person name="Wang G."/>
            <person name="Tang M."/>
            <person name="Wu H."/>
            <person name="Dai S."/>
            <person name="Li T."/>
            <person name="Chen C."/>
            <person name="He H."/>
            <person name="Fan J."/>
            <person name="Xiang W."/>
            <person name="Li X."/>
        </authorList>
    </citation>
    <scope>NUCLEOTIDE SEQUENCE [LARGE SCALE GENOMIC DNA]</scope>
    <source>
        <strain evidence="1 2">GYP-11</strain>
    </source>
</reference>
<keyword evidence="2" id="KW-1185">Reference proteome</keyword>
<evidence type="ECO:0000313" key="1">
    <source>
        <dbReference type="EMBL" id="NBG97014.1"/>
    </source>
</evidence>
<proteinExistence type="predicted"/>
<dbReference type="Proteomes" id="UP000470384">
    <property type="component" value="Unassembled WGS sequence"/>
</dbReference>
<dbReference type="EMBL" id="WXYQ01000013">
    <property type="protein sequence ID" value="NBG97014.1"/>
    <property type="molecule type" value="Genomic_DNA"/>
</dbReference>
<organism evidence="1 2">
    <name type="scientific">Pyruvatibacter mobilis</name>
    <dbReference type="NCBI Taxonomy" id="1712261"/>
    <lineage>
        <taxon>Bacteria</taxon>
        <taxon>Pseudomonadati</taxon>
        <taxon>Pseudomonadota</taxon>
        <taxon>Alphaproteobacteria</taxon>
        <taxon>Hyphomicrobiales</taxon>
        <taxon>Parvibaculaceae</taxon>
        <taxon>Pyruvatibacter</taxon>
    </lineage>
</organism>
<gene>
    <name evidence="1" type="ORF">GTQ45_14850</name>
</gene>
<comment type="caution">
    <text evidence="1">The sequence shown here is derived from an EMBL/GenBank/DDBJ whole genome shotgun (WGS) entry which is preliminary data.</text>
</comment>
<protein>
    <submittedName>
        <fullName evidence="1">Uncharacterized protein</fullName>
    </submittedName>
</protein>